<dbReference type="Gene3D" id="2.60.40.10">
    <property type="entry name" value="Immunoglobulins"/>
    <property type="match status" value="2"/>
</dbReference>
<dbReference type="Pfam" id="PF17791">
    <property type="entry name" value="MG3"/>
    <property type="match status" value="1"/>
</dbReference>
<accession>A0A7K4YU74</accession>
<feature type="signal peptide" evidence="10">
    <location>
        <begin position="1"/>
        <end position="35"/>
    </location>
</feature>
<keyword evidence="8" id="KW-0325">Glycoprotein</keyword>
<dbReference type="Pfam" id="PF07677">
    <property type="entry name" value="A2M_recep"/>
    <property type="match status" value="1"/>
</dbReference>
<evidence type="ECO:0000256" key="7">
    <source>
        <dbReference type="ARBA" id="ARBA00023157"/>
    </source>
</evidence>
<dbReference type="InterPro" id="IPR008930">
    <property type="entry name" value="Terpenoid_cyclase/PrenylTrfase"/>
</dbReference>
<dbReference type="InterPro" id="IPR009048">
    <property type="entry name" value="A-macroglobulin_rcpt-bd"/>
</dbReference>
<keyword evidence="3" id="KW-0964">Secreted</keyword>
<evidence type="ECO:0000256" key="4">
    <source>
        <dbReference type="ARBA" id="ARBA00022690"/>
    </source>
</evidence>
<feature type="domain" description="Alpha-macroglobulin receptor-binding" evidence="13">
    <location>
        <begin position="1366"/>
        <end position="1454"/>
    </location>
</feature>
<evidence type="ECO:0000256" key="10">
    <source>
        <dbReference type="SAM" id="SignalP"/>
    </source>
</evidence>
<dbReference type="SMART" id="SM01359">
    <property type="entry name" value="A2M_N_2"/>
    <property type="match status" value="1"/>
</dbReference>
<dbReference type="Gene3D" id="2.20.130.20">
    <property type="match status" value="2"/>
</dbReference>
<dbReference type="InterPro" id="IPR001599">
    <property type="entry name" value="Macroglobln_a2"/>
</dbReference>
<dbReference type="GO" id="GO:0005615">
    <property type="term" value="C:extracellular space"/>
    <property type="evidence" value="ECO:0007669"/>
    <property type="project" value="InterPro"/>
</dbReference>
<comment type="caution">
    <text evidence="14">The sequence shown here is derived from an EMBL/GenBank/DDBJ whole genome shotgun (WGS) entry which is preliminary data.</text>
</comment>
<organism evidence="14 15">
    <name type="scientific">Bucorvus abyssinicus</name>
    <name type="common">Northern ground-hornbill</name>
    <name type="synonym">Abyssinian ground-hornbill</name>
    <dbReference type="NCBI Taxonomy" id="153643"/>
    <lineage>
        <taxon>Eukaryota</taxon>
        <taxon>Metazoa</taxon>
        <taxon>Chordata</taxon>
        <taxon>Craniata</taxon>
        <taxon>Vertebrata</taxon>
        <taxon>Euteleostomi</taxon>
        <taxon>Archelosauria</taxon>
        <taxon>Archosauria</taxon>
        <taxon>Dinosauria</taxon>
        <taxon>Saurischia</taxon>
        <taxon>Theropoda</taxon>
        <taxon>Coelurosauria</taxon>
        <taxon>Aves</taxon>
        <taxon>Neognathae</taxon>
        <taxon>Neoaves</taxon>
        <taxon>Telluraves</taxon>
        <taxon>Coraciimorphae</taxon>
        <taxon>Bucerotiformes</taxon>
        <taxon>Bucorvidae</taxon>
        <taxon>Bucorvus</taxon>
    </lineage>
</organism>
<dbReference type="EMBL" id="VYZL01003861">
    <property type="protein sequence ID" value="NWR62660.1"/>
    <property type="molecule type" value="Genomic_DNA"/>
</dbReference>
<evidence type="ECO:0000313" key="14">
    <source>
        <dbReference type="EMBL" id="NWR62660.1"/>
    </source>
</evidence>
<dbReference type="OrthoDB" id="9998011at2759"/>
<comment type="subcellular location">
    <subcellularLocation>
        <location evidence="1">Secreted</location>
    </subcellularLocation>
</comment>
<dbReference type="FunFam" id="2.60.40.1930:FF:000001">
    <property type="entry name" value="CD109 isoform 3"/>
    <property type="match status" value="1"/>
</dbReference>
<dbReference type="Gene3D" id="2.60.40.690">
    <property type="entry name" value="Alpha-macroglobulin, receptor-binding domain"/>
    <property type="match status" value="1"/>
</dbReference>
<reference evidence="14 15" key="1">
    <citation type="submission" date="2019-09" db="EMBL/GenBank/DDBJ databases">
        <title>Bird 10,000 Genomes (B10K) Project - Family phase.</title>
        <authorList>
            <person name="Zhang G."/>
        </authorList>
    </citation>
    <scope>NUCLEOTIDE SEQUENCE [LARGE SCALE GENOMIC DNA]</scope>
    <source>
        <strain evidence="14">B10K-DU-012-80</strain>
    </source>
</reference>
<dbReference type="Pfam" id="PF07703">
    <property type="entry name" value="A2M_BRD"/>
    <property type="match status" value="1"/>
</dbReference>
<comment type="similarity">
    <text evidence="2">Belongs to the protease inhibitor I39 (alpha-2-macroglobulin) family.</text>
</comment>
<dbReference type="Pfam" id="PF07678">
    <property type="entry name" value="TED_complement"/>
    <property type="match status" value="1"/>
</dbReference>
<feature type="chain" id="PRO_5029670734" evidence="10">
    <location>
        <begin position="36"/>
        <end position="1459"/>
    </location>
</feature>
<dbReference type="FunFam" id="1.50.10.20:FF:000001">
    <property type="entry name" value="CD109 isoform 1"/>
    <property type="match status" value="1"/>
</dbReference>
<dbReference type="InterPro" id="IPR047565">
    <property type="entry name" value="Alpha-macroglob_thiol-ester_cl"/>
</dbReference>
<protein>
    <submittedName>
        <fullName evidence="14">OVOS protein</fullName>
    </submittedName>
</protein>
<dbReference type="Gene3D" id="1.50.10.20">
    <property type="match status" value="1"/>
</dbReference>
<dbReference type="Gene3D" id="2.60.40.1940">
    <property type="match status" value="1"/>
</dbReference>
<dbReference type="PROSITE" id="PS00477">
    <property type="entry name" value="ALPHA_2_MACROGLOBULIN"/>
    <property type="match status" value="1"/>
</dbReference>
<proteinExistence type="inferred from homology"/>
<feature type="non-terminal residue" evidence="14">
    <location>
        <position position="1"/>
    </location>
</feature>
<dbReference type="InterPro" id="IPR011625">
    <property type="entry name" value="A2M_N_BRD"/>
</dbReference>
<dbReference type="Pfam" id="PF17789">
    <property type="entry name" value="MG4"/>
    <property type="match status" value="1"/>
</dbReference>
<dbReference type="InterPro" id="IPR041813">
    <property type="entry name" value="A2M_TED"/>
</dbReference>
<dbReference type="InterPro" id="IPR050473">
    <property type="entry name" value="A2M/Complement_sys"/>
</dbReference>
<feature type="non-terminal residue" evidence="14">
    <location>
        <position position="1459"/>
    </location>
</feature>
<keyword evidence="4" id="KW-0646">Protease inhibitor</keyword>
<dbReference type="SMART" id="SM01361">
    <property type="entry name" value="A2M_recep"/>
    <property type="match status" value="1"/>
</dbReference>
<dbReference type="SUPFAM" id="SSF48239">
    <property type="entry name" value="Terpenoid cyclases/Protein prenyltransferases"/>
    <property type="match status" value="1"/>
</dbReference>
<dbReference type="GO" id="GO:0004867">
    <property type="term" value="F:serine-type endopeptidase inhibitor activity"/>
    <property type="evidence" value="ECO:0007669"/>
    <property type="project" value="UniProtKB-KW"/>
</dbReference>
<evidence type="ECO:0000256" key="8">
    <source>
        <dbReference type="ARBA" id="ARBA00023180"/>
    </source>
</evidence>
<keyword evidence="5 10" id="KW-0732">Signal</keyword>
<dbReference type="SMART" id="SM01360">
    <property type="entry name" value="A2M"/>
    <property type="match status" value="1"/>
</dbReference>
<evidence type="ECO:0000259" key="13">
    <source>
        <dbReference type="SMART" id="SM01361"/>
    </source>
</evidence>
<name>A0A7K4YU74_BUCAB</name>
<feature type="compositionally biased region" description="Basic and acidic residues" evidence="9">
    <location>
        <begin position="1170"/>
        <end position="1184"/>
    </location>
</feature>
<dbReference type="PANTHER" id="PTHR11412:SF170">
    <property type="entry name" value="OVOSTATIN"/>
    <property type="match status" value="1"/>
</dbReference>
<feature type="domain" description="Alpha-2-macroglobulin bait region" evidence="11">
    <location>
        <begin position="458"/>
        <end position="605"/>
    </location>
</feature>
<evidence type="ECO:0000256" key="9">
    <source>
        <dbReference type="SAM" id="MobiDB-lite"/>
    </source>
</evidence>
<evidence type="ECO:0000256" key="5">
    <source>
        <dbReference type="ARBA" id="ARBA00022729"/>
    </source>
</evidence>
<feature type="domain" description="Alpha-2-macroglobulin" evidence="12">
    <location>
        <begin position="740"/>
        <end position="830"/>
    </location>
</feature>
<keyword evidence="15" id="KW-1185">Reference proteome</keyword>
<keyword evidence="7" id="KW-1015">Disulfide bond</keyword>
<dbReference type="InterPro" id="IPR019742">
    <property type="entry name" value="MacrogloblnA2_CS"/>
</dbReference>
<dbReference type="Gene3D" id="2.60.40.1930">
    <property type="match status" value="2"/>
</dbReference>
<dbReference type="CDD" id="cd02897">
    <property type="entry name" value="A2M_2"/>
    <property type="match status" value="1"/>
</dbReference>
<dbReference type="InterPro" id="IPR013783">
    <property type="entry name" value="Ig-like_fold"/>
</dbReference>
<evidence type="ECO:0000256" key="6">
    <source>
        <dbReference type="ARBA" id="ARBA00022900"/>
    </source>
</evidence>
<dbReference type="SUPFAM" id="SSF81296">
    <property type="entry name" value="E set domains"/>
    <property type="match status" value="1"/>
</dbReference>
<dbReference type="InterPro" id="IPR002890">
    <property type="entry name" value="MG2"/>
</dbReference>
<evidence type="ECO:0000313" key="15">
    <source>
        <dbReference type="Proteomes" id="UP000551127"/>
    </source>
</evidence>
<dbReference type="InterPro" id="IPR014756">
    <property type="entry name" value="Ig_E-set"/>
</dbReference>
<dbReference type="InterPro" id="IPR040839">
    <property type="entry name" value="MG4"/>
</dbReference>
<dbReference type="Gene3D" id="2.60.120.1540">
    <property type="match status" value="1"/>
</dbReference>
<dbReference type="PANTHER" id="PTHR11412">
    <property type="entry name" value="MACROGLOBULIN / COMPLEMENT"/>
    <property type="match status" value="1"/>
</dbReference>
<evidence type="ECO:0000256" key="3">
    <source>
        <dbReference type="ARBA" id="ARBA00022525"/>
    </source>
</evidence>
<dbReference type="InterPro" id="IPR011626">
    <property type="entry name" value="Alpha-macroglobulin_TED"/>
</dbReference>
<evidence type="ECO:0000259" key="11">
    <source>
        <dbReference type="SMART" id="SM01359"/>
    </source>
</evidence>
<evidence type="ECO:0000256" key="2">
    <source>
        <dbReference type="ARBA" id="ARBA00010952"/>
    </source>
</evidence>
<evidence type="ECO:0000256" key="1">
    <source>
        <dbReference type="ARBA" id="ARBA00004613"/>
    </source>
</evidence>
<feature type="region of interest" description="Disordered" evidence="9">
    <location>
        <begin position="1170"/>
        <end position="1191"/>
    </location>
</feature>
<dbReference type="SUPFAM" id="SSF49410">
    <property type="entry name" value="Alpha-macroglobulin receptor domain"/>
    <property type="match status" value="1"/>
</dbReference>
<evidence type="ECO:0000259" key="12">
    <source>
        <dbReference type="SMART" id="SM01360"/>
    </source>
</evidence>
<dbReference type="InterPro" id="IPR041555">
    <property type="entry name" value="MG3"/>
</dbReference>
<dbReference type="InterPro" id="IPR036595">
    <property type="entry name" value="A-macroglobulin_rcpt-bd_sf"/>
</dbReference>
<dbReference type="SMART" id="SM01419">
    <property type="entry name" value="Thiol-ester_cl"/>
    <property type="match status" value="1"/>
</dbReference>
<dbReference type="Pfam" id="PF01835">
    <property type="entry name" value="MG2"/>
    <property type="match status" value="1"/>
</dbReference>
<sequence length="1459" mass="164247">NCFLGRELISFFCLPVRKMWLKFLLAILLLRVAAAKEPEPQYVLMVPAVLQTDSPGQVCLQFLNLNETISVRVILEYGAVNTTIFEKIVTPSNGLQCFNFTVPPAKAAPLAFISFSAKGTTVSLEERRSVMIWHMESIVFVQTDKPIYKPGQNVMFRVVGLDFNFKPVQEMDPRGNRIFQWQNVTSEMNIIQIEFPLTEEPILGNYKIIIAKKSGDETSHSFLVEEYVLPKFDVTITAPEKLTVLDSEFTVKVCGVYTYGQSVEGKVQISVSRDFDSYGRCKKSPVSQSFTKELETEGCVSQVFSSNIFELNRIGYMRHLDVKAIVTEKGTGLQLTATQSISITRVMSSIQFENMDHYYRRGIPYFGQIKLVDKDNSPISNEVIQLFVNHKNTDNFTTDDNGIAEFSIDTSKMFDPEISLKATYKTSDQCHSEGWIEPSYPDASFSIQRFYSWTSSFVRIEPLWKDLSCGQKRMIIVYYILNTEGYRGINAMNFYYVGMAKGKIVLTGEIKINIQADQNGTFTIPLFVNAKMAPALRLLVYTLHPAKELVADSVRFPVENCFQNKVQLQFSGKQMRSASNVSLVIEAAANSFCAVRAVDQSVLLLKSEAELSAETIYSLHPLQDFQGYIFNGLNLDDDPQDPCVSSDNIFHKGLYYTPVMSGLGPDVYQFLRDMGMKFFTNSKVRQPVVCTSEIVRPSPYFLNAGFMASTHRVTSSAEIAREERGKRLVLETVREFFPETWIWDIVRINSTGKANISYTIPDTITEWKASAFCVEDLVGFGMSSPATLRAFQPFFVDLTLPYSTMRGEDFLLRANVFNYLDHCIKINVLLSDSLDYQAKLITLEVDACVCAKQRQTYVWHVFPQKIGNVVFSVTAETEDDEACGEKAPRNISIDYRDTQIRTLLVEPEGIRREKTQTSLVCTKDDVIIQDVALHLPTNVVEGSARASFSVVGDIMGTAMQNLHQLLQMPFGCGEQNMVLFAPNIYVLDYLNKTGQLTEEVKSKAIGYLGSGYQKQLSYKRPDGSYSIFGTRDKEGNTWLSAFVYKSFAQANYIIYIDDNVQAQTLLWLANKQKPDGCFRSVGTLFNNALKGGVDDELSLSAYITIAMLEARHSSSYPVVRNALFCLEAASEKNISDVYTQALMAYAFCLAGKAEKCESFLRELQKSAKEVDGSQHWEQEERSQSEKSSSFLDHAPSAQVEITGYVLLALVYKPNQHQEDLTKASRIVQWIIRQQNPYGGFSSTQDTVIALQALAAYGEVTYNSVAQNIVKITSKNPFEKAFIVNNANRLLLQQAPLPEVPGKYSLAVNGSGCVLMQTALRYNIHLPEGAFGFLLSIRTSNASCPLDRPAKFDIVLISSYTGKRRSSNMVIIDVKMLSGFVPVKSTLDKLIDDRTVMQAENKKNHVLLYLKNISQKKRKEITFSVEQDFVVAHPKPAPVQIYDYYETEEYAVAQYMSPCK</sequence>
<dbReference type="Proteomes" id="UP000551127">
    <property type="component" value="Unassembled WGS sequence"/>
</dbReference>
<gene>
    <name evidence="14" type="primary">Ovos_1</name>
    <name evidence="14" type="ORF">BUCABY_R11416</name>
</gene>
<keyword evidence="6" id="KW-0722">Serine protease inhibitor</keyword>
<dbReference type="Pfam" id="PF00207">
    <property type="entry name" value="A2M"/>
    <property type="match status" value="1"/>
</dbReference>